<comment type="caution">
    <text evidence="1">The sequence shown here is derived from an EMBL/GenBank/DDBJ whole genome shotgun (WGS) entry which is preliminary data.</text>
</comment>
<dbReference type="PANTHER" id="PTHR35545:SF28">
    <property type="entry name" value="OS07G0645701 PROTEIN"/>
    <property type="match status" value="1"/>
</dbReference>
<reference evidence="1" key="2">
    <citation type="submission" date="2021-12" db="EMBL/GenBank/DDBJ databases">
        <title>Resequencing data analysis of finger millet.</title>
        <authorList>
            <person name="Hatakeyama M."/>
            <person name="Aluri S."/>
            <person name="Balachadran M.T."/>
            <person name="Sivarajan S.R."/>
            <person name="Poveda L."/>
            <person name="Shimizu-Inatsugi R."/>
            <person name="Schlapbach R."/>
            <person name="Sreeman S.M."/>
            <person name="Shimizu K.K."/>
        </authorList>
    </citation>
    <scope>NUCLEOTIDE SEQUENCE</scope>
</reference>
<sequence length="296" mass="33835">MTLPSLQLCLHNQLLQRPLRGLQMCISSVLHCLTRLSLHNVCFAEWDTVNHILFDCCKQLRHLYLSNCDAGVFNWTIHAPDSNLTVLELDFCFLVKLEVLNLPKLERLHLNCWLCPHIPFLLGDVPALKELFLLTKATVYFKGFKLSEALGGATAIQDLAVSFQGEKLWMNPEGQELCAAFSNEGRLIYGERTNPSWKAVEFRNRKQWLLKEVLVTGFSPMEKQITFIKAVMARAPNLQTVVLKDHQYCKDCEKLHESERVPVERAFPKGKDEQDVVVNQLIGDGAYSHVQIIFEN</sequence>
<dbReference type="PANTHER" id="PTHR35545">
    <property type="entry name" value="F-BOX DOMAIN-CONTAINING PROTEIN"/>
    <property type="match status" value="1"/>
</dbReference>
<dbReference type="SUPFAM" id="SSF52058">
    <property type="entry name" value="L domain-like"/>
    <property type="match status" value="1"/>
</dbReference>
<gene>
    <name evidence="1" type="primary">ga27525</name>
    <name evidence="1" type="ORF">PR202_ga27525</name>
</gene>
<keyword evidence="2" id="KW-1185">Reference proteome</keyword>
<dbReference type="Gene3D" id="3.80.10.10">
    <property type="entry name" value="Ribonuclease Inhibitor"/>
    <property type="match status" value="1"/>
</dbReference>
<evidence type="ECO:0000313" key="2">
    <source>
        <dbReference type="Proteomes" id="UP001054889"/>
    </source>
</evidence>
<dbReference type="Proteomes" id="UP001054889">
    <property type="component" value="Unassembled WGS sequence"/>
</dbReference>
<accession>A0AAV5DG73</accession>
<dbReference type="EMBL" id="BQKI01000016">
    <property type="protein sequence ID" value="GJN09512.1"/>
    <property type="molecule type" value="Genomic_DNA"/>
</dbReference>
<reference evidence="1" key="1">
    <citation type="journal article" date="2018" name="DNA Res.">
        <title>Multiple hybrid de novo genome assembly of finger millet, an orphan allotetraploid crop.</title>
        <authorList>
            <person name="Hatakeyama M."/>
            <person name="Aluri S."/>
            <person name="Balachadran M.T."/>
            <person name="Sivarajan S.R."/>
            <person name="Patrignani A."/>
            <person name="Gruter S."/>
            <person name="Poveda L."/>
            <person name="Shimizu-Inatsugi R."/>
            <person name="Baeten J."/>
            <person name="Francoijs K.J."/>
            <person name="Nataraja K.N."/>
            <person name="Reddy Y.A.N."/>
            <person name="Phadnis S."/>
            <person name="Ravikumar R.L."/>
            <person name="Schlapbach R."/>
            <person name="Sreeman S.M."/>
            <person name="Shimizu K.K."/>
        </authorList>
    </citation>
    <scope>NUCLEOTIDE SEQUENCE</scope>
</reference>
<dbReference type="InterPro" id="IPR032675">
    <property type="entry name" value="LRR_dom_sf"/>
</dbReference>
<dbReference type="AlphaFoldDB" id="A0AAV5DG73"/>
<protein>
    <submittedName>
        <fullName evidence="1">Uncharacterized protein</fullName>
    </submittedName>
</protein>
<proteinExistence type="predicted"/>
<name>A0AAV5DG73_ELECO</name>
<organism evidence="1 2">
    <name type="scientific">Eleusine coracana subsp. coracana</name>
    <dbReference type="NCBI Taxonomy" id="191504"/>
    <lineage>
        <taxon>Eukaryota</taxon>
        <taxon>Viridiplantae</taxon>
        <taxon>Streptophyta</taxon>
        <taxon>Embryophyta</taxon>
        <taxon>Tracheophyta</taxon>
        <taxon>Spermatophyta</taxon>
        <taxon>Magnoliopsida</taxon>
        <taxon>Liliopsida</taxon>
        <taxon>Poales</taxon>
        <taxon>Poaceae</taxon>
        <taxon>PACMAD clade</taxon>
        <taxon>Chloridoideae</taxon>
        <taxon>Cynodonteae</taxon>
        <taxon>Eleusininae</taxon>
        <taxon>Eleusine</taxon>
    </lineage>
</organism>
<evidence type="ECO:0000313" key="1">
    <source>
        <dbReference type="EMBL" id="GJN09512.1"/>
    </source>
</evidence>